<dbReference type="PANTHER" id="PTHR10339:SF29">
    <property type="entry name" value="NAD(P)(+)--ARGININE ADP-RIBOSYLTRANSFERASE"/>
    <property type="match status" value="1"/>
</dbReference>
<evidence type="ECO:0000256" key="5">
    <source>
        <dbReference type="ARBA" id="ARBA00022857"/>
    </source>
</evidence>
<proteinExistence type="inferred from homology"/>
<evidence type="ECO:0000256" key="1">
    <source>
        <dbReference type="ARBA" id="ARBA00009558"/>
    </source>
</evidence>
<keyword evidence="2 7" id="KW-0328">Glycosyltransferase</keyword>
<comment type="similarity">
    <text evidence="1 7">Belongs to the Arg-specific ADP-ribosyltransferase family.</text>
</comment>
<dbReference type="InterPro" id="IPR000768">
    <property type="entry name" value="ART"/>
</dbReference>
<keyword evidence="4" id="KW-0548">Nucleotidyltransferase</keyword>
<dbReference type="PANTHER" id="PTHR10339">
    <property type="entry name" value="ADP-RIBOSYLTRANSFERASE"/>
    <property type="match status" value="1"/>
</dbReference>
<dbReference type="SUPFAM" id="SSF56399">
    <property type="entry name" value="ADP-ribosylation"/>
    <property type="match status" value="1"/>
</dbReference>
<dbReference type="PROSITE" id="PS51996">
    <property type="entry name" value="TR_MART"/>
    <property type="match status" value="1"/>
</dbReference>
<comment type="catalytic activity">
    <reaction evidence="6 7">
        <text>L-arginyl-[protein] + NAD(+) = N(omega)-(ADP-D-ribosyl)-L-arginyl-[protein] + nicotinamide + H(+)</text>
        <dbReference type="Rhea" id="RHEA:19149"/>
        <dbReference type="Rhea" id="RHEA-COMP:10532"/>
        <dbReference type="Rhea" id="RHEA-COMP:15087"/>
        <dbReference type="ChEBI" id="CHEBI:15378"/>
        <dbReference type="ChEBI" id="CHEBI:17154"/>
        <dbReference type="ChEBI" id="CHEBI:29965"/>
        <dbReference type="ChEBI" id="CHEBI:57540"/>
        <dbReference type="ChEBI" id="CHEBI:142554"/>
        <dbReference type="EC" id="2.4.2.31"/>
    </reaction>
</comment>
<dbReference type="InterPro" id="IPR050999">
    <property type="entry name" value="ADP-ribosyltransferase_ARG"/>
</dbReference>
<dbReference type="GO" id="GO:0106274">
    <property type="term" value="F:NAD+-protein-arginine ADP-ribosyltransferase activity"/>
    <property type="evidence" value="ECO:0007669"/>
    <property type="project" value="UniProtKB-EC"/>
</dbReference>
<accession>A0A3Q3ISA1</accession>
<dbReference type="Proteomes" id="UP000261600">
    <property type="component" value="Unplaced"/>
</dbReference>
<dbReference type="Gene3D" id="3.90.176.10">
    <property type="entry name" value="Toxin ADP-ribosyltransferase, Chain A, domain 1"/>
    <property type="match status" value="1"/>
</dbReference>
<reference evidence="8" key="1">
    <citation type="submission" date="2025-08" db="UniProtKB">
        <authorList>
            <consortium name="Ensembl"/>
        </authorList>
    </citation>
    <scope>IDENTIFICATION</scope>
</reference>
<evidence type="ECO:0000313" key="8">
    <source>
        <dbReference type="Ensembl" id="ENSMALP00000008018.1"/>
    </source>
</evidence>
<evidence type="ECO:0000256" key="3">
    <source>
        <dbReference type="ARBA" id="ARBA00022679"/>
    </source>
</evidence>
<keyword evidence="5 7" id="KW-0521">NADP</keyword>
<sequence>MMKLVQPEYFEKESKEFPAKQWKAAKRCAKRKLEQRTDPDLTELHLTAICLYTANDVYGPFNKAVRKQGDEYTSSFQFHSLHYLLASAIQILNNKYTCRTTYRRTKFKFTGNVNHKIRFGSFASSSLKTTLTRFGDESCFQIKTCLGAYLNNYSALNSYEEEVLIPPYEVFKITKIITEDNNIEGLSDCKVVYILKHEGVKSQLNCKVAHN</sequence>
<evidence type="ECO:0000313" key="9">
    <source>
        <dbReference type="Proteomes" id="UP000261600"/>
    </source>
</evidence>
<keyword evidence="7" id="KW-0520">NAD</keyword>
<dbReference type="GO" id="GO:0003950">
    <property type="term" value="F:NAD+ poly-ADP-ribosyltransferase activity"/>
    <property type="evidence" value="ECO:0007669"/>
    <property type="project" value="TreeGrafter"/>
</dbReference>
<protein>
    <recommendedName>
        <fullName evidence="7">NAD(P)(+)--arginine ADP-ribosyltransferase</fullName>
        <ecNumber evidence="7">2.4.2.31</ecNumber>
    </recommendedName>
    <alternativeName>
        <fullName evidence="7">Mono(ADP-ribosyl)transferase</fullName>
    </alternativeName>
</protein>
<dbReference type="GO" id="GO:0016779">
    <property type="term" value="F:nucleotidyltransferase activity"/>
    <property type="evidence" value="ECO:0007669"/>
    <property type="project" value="UniProtKB-KW"/>
</dbReference>
<evidence type="ECO:0000256" key="4">
    <source>
        <dbReference type="ARBA" id="ARBA00022695"/>
    </source>
</evidence>
<evidence type="ECO:0000256" key="6">
    <source>
        <dbReference type="ARBA" id="ARBA00047597"/>
    </source>
</evidence>
<dbReference type="EC" id="2.4.2.31" evidence="7"/>
<name>A0A3Q3ISA1_MONAL</name>
<evidence type="ECO:0000256" key="7">
    <source>
        <dbReference type="RuleBase" id="RU361228"/>
    </source>
</evidence>
<dbReference type="Pfam" id="PF01129">
    <property type="entry name" value="ART"/>
    <property type="match status" value="1"/>
</dbReference>
<keyword evidence="3 7" id="KW-0808">Transferase</keyword>
<organism evidence="8 9">
    <name type="scientific">Monopterus albus</name>
    <name type="common">Swamp eel</name>
    <dbReference type="NCBI Taxonomy" id="43700"/>
    <lineage>
        <taxon>Eukaryota</taxon>
        <taxon>Metazoa</taxon>
        <taxon>Chordata</taxon>
        <taxon>Craniata</taxon>
        <taxon>Vertebrata</taxon>
        <taxon>Euteleostomi</taxon>
        <taxon>Actinopterygii</taxon>
        <taxon>Neopterygii</taxon>
        <taxon>Teleostei</taxon>
        <taxon>Neoteleostei</taxon>
        <taxon>Acanthomorphata</taxon>
        <taxon>Anabantaria</taxon>
        <taxon>Synbranchiformes</taxon>
        <taxon>Synbranchidae</taxon>
        <taxon>Monopterus</taxon>
    </lineage>
</organism>
<reference evidence="8" key="2">
    <citation type="submission" date="2025-09" db="UniProtKB">
        <authorList>
            <consortium name="Ensembl"/>
        </authorList>
    </citation>
    <scope>IDENTIFICATION</scope>
</reference>
<dbReference type="PRINTS" id="PR00970">
    <property type="entry name" value="RIBTRNSFRASE"/>
</dbReference>
<dbReference type="Ensembl" id="ENSMALT00000008191.1">
    <property type="protein sequence ID" value="ENSMALP00000008018.1"/>
    <property type="gene ID" value="ENSMALG00000005710.1"/>
</dbReference>
<keyword evidence="9" id="KW-1185">Reference proteome</keyword>
<dbReference type="AlphaFoldDB" id="A0A3Q3ISA1"/>
<evidence type="ECO:0000256" key="2">
    <source>
        <dbReference type="ARBA" id="ARBA00022676"/>
    </source>
</evidence>